<dbReference type="OrthoDB" id="194358at2759"/>
<name>A0A2L2TVH4_9HYPO</name>
<dbReference type="InterPro" id="IPR051165">
    <property type="entry name" value="Multifunctional_ANK_Repeat"/>
</dbReference>
<keyword evidence="6" id="KW-1185">Reference proteome</keyword>
<evidence type="ECO:0000256" key="1">
    <source>
        <dbReference type="ARBA" id="ARBA00022737"/>
    </source>
</evidence>
<keyword evidence="2 3" id="KW-0040">ANK repeat</keyword>
<feature type="repeat" description="ANK" evidence="3">
    <location>
        <begin position="1468"/>
        <end position="1512"/>
    </location>
</feature>
<dbReference type="EMBL" id="LN649231">
    <property type="protein sequence ID" value="CEI68346.1"/>
    <property type="molecule type" value="Genomic_DNA"/>
</dbReference>
<dbReference type="InterPro" id="IPR036770">
    <property type="entry name" value="Ankyrin_rpt-contain_sf"/>
</dbReference>
<protein>
    <submittedName>
        <fullName evidence="5">Uncharacterized protein</fullName>
    </submittedName>
</protein>
<accession>A0A2L2TVH4</accession>
<dbReference type="PANTHER" id="PTHR24123">
    <property type="entry name" value="ANKYRIN REPEAT-CONTAINING"/>
    <property type="match status" value="1"/>
</dbReference>
<dbReference type="PROSITE" id="PS50297">
    <property type="entry name" value="ANK_REP_REGION"/>
    <property type="match status" value="3"/>
</dbReference>
<evidence type="ECO:0000256" key="3">
    <source>
        <dbReference type="PROSITE-ProRule" id="PRU00023"/>
    </source>
</evidence>
<dbReference type="SMART" id="SM00248">
    <property type="entry name" value="ANK"/>
    <property type="match status" value="14"/>
</dbReference>
<evidence type="ECO:0000256" key="4">
    <source>
        <dbReference type="SAM" id="MobiDB-lite"/>
    </source>
</evidence>
<dbReference type="Pfam" id="PF00023">
    <property type="entry name" value="Ank"/>
    <property type="match status" value="1"/>
</dbReference>
<dbReference type="InterPro" id="IPR002110">
    <property type="entry name" value="Ankyrin_rpt"/>
</dbReference>
<dbReference type="GeneID" id="37260062"/>
<feature type="repeat" description="ANK" evidence="3">
    <location>
        <begin position="1148"/>
        <end position="1180"/>
    </location>
</feature>
<feature type="repeat" description="ANK" evidence="3">
    <location>
        <begin position="544"/>
        <end position="576"/>
    </location>
</feature>
<feature type="repeat" description="ANK" evidence="3">
    <location>
        <begin position="303"/>
        <end position="335"/>
    </location>
</feature>
<dbReference type="Proteomes" id="UP000245910">
    <property type="component" value="Chromosome III"/>
</dbReference>
<dbReference type="RefSeq" id="XP_025592061.1">
    <property type="nucleotide sequence ID" value="XM_025737174.2"/>
</dbReference>
<dbReference type="PRINTS" id="PR01415">
    <property type="entry name" value="ANKYRIN"/>
</dbReference>
<dbReference type="SUPFAM" id="SSF48403">
    <property type="entry name" value="Ankyrin repeat"/>
    <property type="match status" value="2"/>
</dbReference>
<evidence type="ECO:0000256" key="2">
    <source>
        <dbReference type="ARBA" id="ARBA00023043"/>
    </source>
</evidence>
<sequence>MSSPAVLKTIRSLKDSTFEACAAISAYSKTSLSSLKSSETDSKASKIEIKHLLVELRLLGGSLHSLESFVTELAADNDTSGDSTLGITPSTSGSASGNENDREWPMIDKCEILVSALKSFHAYATSDGIKAARASLSDVRSKIAFVLGSSDTLEDIALQFSILTTDSVPQLMVQKKDRETVETLDHYDEDEPSATDVSDWLTILNSSENDREPAEYNRETMLIQARRITEPKYRVAAARWPEHAEKYWQKLRPQVCTLFRIQKSYSFVQWVLEYARVTYPRTLGSLAFSPRLLLELTDALCDGSVSSLHIAAALGLPSLCRDLLSMGAKVNQSSLIGTPLFCALVGSKVLATRTEPESWTTLLVGGDSNVDQAATILLLIDGGADCKYRYTWKNGTEEVSLAGLAFWTAMISKHEAVFTRIAKGGGNLDRSFHQLLQRETLTKRGLLHRTRFARLLTYVYDMTLVDMERESTEYAEIQELVSRVMRHTKVRFSPTTDGNIDTLSDGNFAEAIRTAVLDFNVTLVERLTKDPRFDPNFPYDHDGTSGTILHMATEGAQLEIMDILIRAGADVRARDSEGRTPLMVIEEVGPLAKLILEHSAPTYDTDNGGRNIWHLLAATNDVKLLMYLWDNDPFKIRNLEAVCEDGHTPLRAAFAYINALEGISKSSKKVGPLAAQFLLKQCQGYLKAEGNEQLARWAIEWGDVDLVKKIFQLIPSANTGDELLLRSLNISASPELVSLVLEKAGPSRPFSDGLTPAETVITNTKLLRPLVVGLTAKPSLHPSCYPEMTRAAYMDLLTPEVLNSRDSQGRGLWARFCDDVLSTLGSRSADYPNNMYFLYGFVRMAISCLLQKGALLDYEKETGEWAIARITKKAQVGAVTWTPSKLPFVAAVLEASFDETENPDLTKAGSKEFFDTRDAAVLLSLAVRSRKPDIVVLLVKSGINVHKPWESFGGRSIFEDFLADEPVDVSMIMPLLSNTKPQDIIANQHYTFREVLSIPDEAIALIVLEKLIDCGLDVNSLEVTNQPSFRSPVHDSPGPSMLVKALCRSRTSLAMLLVRRGADASLAPPDSISGFMLAAKIGFVVVLENIIEKAPEDFNWLCRFNALEHGDVFNALQFAAVGGHRDVMMALLEATPLAEEIDTTSPRYGRSPAHLAAKAGSLDCIKVLTRFGADLTVRDISGRTPLFYALLGPNREVAEYIEEHMPDPNSTRNIILPPSYPDSPSTSSMFSLPDSSDVDMVDASSETIENSEPRRLGDLLAHAIDHYQLKSDALFKPFLDHASKKDLESAVMPCGGCTLLSYTASKNLIRPMLELLDLGFKGFVTSCEEHWNDGYNALFQAARHLQRLMAYDMFISPEKAYSFFEKCLDAYLQQNRLWFHMRMSPIHAIFHLGQSVHNPAPIPSLEHQYNVLQIFINHLTEHAEQYWTLMKKYGLLNLFSFPENESIVKRVLRFAVNLTTQSDFPGGSGHTPLHFMAVYYGVKVLTTRHHEIVCKMAKLLIDSGADVNIQDDASATPLHRAVHYDLLPLVDVLLEAGADQDIPNNEGVSPLGLSLRRALYGNFDMTRRLLERGGNLATVAIHELGGYQDDTLRSLHELLRLGLDPFSINLPGRETTLTCILSNDSQNYALNGDFDFYQLAEGEPSFLRSAFLGSFEGSTVYKEVGKMRAIIKRIPLECRARVVNFEPDNGLNIGFTAILPDMDDTFRLFLEAGFDIERERRGRGSALMFASSVGAFKCFKMLIRHGANISYLGIGRRGEPVIRSAVEEAKRYPKLLRWLLVGRYYETKYLAEKEHNGPDTVVKPWSGPWKAAYTMRGGDDEFPRVYSESMRGYARRVAMLRQRLRGLVLPVALVE</sequence>
<dbReference type="Pfam" id="PF12796">
    <property type="entry name" value="Ank_2"/>
    <property type="match status" value="2"/>
</dbReference>
<reference evidence="6" key="1">
    <citation type="submission" date="2014-10" db="EMBL/GenBank/DDBJ databases">
        <authorList>
            <person name="King R."/>
        </authorList>
    </citation>
    <scope>NUCLEOTIDE SEQUENCE [LARGE SCALE GENOMIC DNA]</scope>
    <source>
        <strain evidence="6">A3/5</strain>
    </source>
</reference>
<dbReference type="KEGG" id="fvn:FVRRES_08423"/>
<proteinExistence type="predicted"/>
<evidence type="ECO:0000313" key="5">
    <source>
        <dbReference type="EMBL" id="CEI68346.1"/>
    </source>
</evidence>
<dbReference type="STRING" id="56646.A0A2L2TVH4"/>
<dbReference type="PANTHER" id="PTHR24123:SF33">
    <property type="entry name" value="PROTEIN HOS4"/>
    <property type="match status" value="1"/>
</dbReference>
<organism evidence="5 6">
    <name type="scientific">Fusarium venenatum</name>
    <dbReference type="NCBI Taxonomy" id="56646"/>
    <lineage>
        <taxon>Eukaryota</taxon>
        <taxon>Fungi</taxon>
        <taxon>Dikarya</taxon>
        <taxon>Ascomycota</taxon>
        <taxon>Pezizomycotina</taxon>
        <taxon>Sordariomycetes</taxon>
        <taxon>Hypocreomycetidae</taxon>
        <taxon>Hypocreales</taxon>
        <taxon>Nectriaceae</taxon>
        <taxon>Fusarium</taxon>
    </lineage>
</organism>
<feature type="repeat" description="ANK" evidence="3">
    <location>
        <begin position="1513"/>
        <end position="1545"/>
    </location>
</feature>
<evidence type="ECO:0000313" key="6">
    <source>
        <dbReference type="Proteomes" id="UP000245910"/>
    </source>
</evidence>
<feature type="compositionally biased region" description="Polar residues" evidence="4">
    <location>
        <begin position="79"/>
        <end position="98"/>
    </location>
</feature>
<keyword evidence="1" id="KW-0677">Repeat</keyword>
<dbReference type="Gene3D" id="1.25.40.20">
    <property type="entry name" value="Ankyrin repeat-containing domain"/>
    <property type="match status" value="5"/>
</dbReference>
<feature type="region of interest" description="Disordered" evidence="4">
    <location>
        <begin position="79"/>
        <end position="101"/>
    </location>
</feature>
<dbReference type="PROSITE" id="PS50088">
    <property type="entry name" value="ANK_REPEAT"/>
    <property type="match status" value="5"/>
</dbReference>